<feature type="coiled-coil region" evidence="4">
    <location>
        <begin position="1241"/>
        <end position="1275"/>
    </location>
</feature>
<keyword evidence="1 3" id="KW-0547">Nucleotide-binding</keyword>
<comment type="similarity">
    <text evidence="3">Belongs to the TRAFAC class myosin-kinesin ATPase superfamily. Kinesin family.</text>
</comment>
<dbReference type="EMBL" id="JBIMZQ010000001">
    <property type="protein sequence ID" value="KAL3674488.1"/>
    <property type="molecule type" value="Genomic_DNA"/>
</dbReference>
<feature type="coiled-coil region" evidence="4">
    <location>
        <begin position="1135"/>
        <end position="1183"/>
    </location>
</feature>
<evidence type="ECO:0000256" key="4">
    <source>
        <dbReference type="SAM" id="Coils"/>
    </source>
</evidence>
<dbReference type="PRINTS" id="PR00380">
    <property type="entry name" value="KINESINHEAVY"/>
</dbReference>
<evidence type="ECO:0000313" key="7">
    <source>
        <dbReference type="EMBL" id="KAL3674488.1"/>
    </source>
</evidence>
<dbReference type="GO" id="GO:0003774">
    <property type="term" value="F:cytoskeletal motor activity"/>
    <property type="evidence" value="ECO:0007669"/>
    <property type="project" value="UniProtKB-UniRule"/>
</dbReference>
<keyword evidence="3" id="KW-0505">Motor protein</keyword>
<dbReference type="InterPro" id="IPR027417">
    <property type="entry name" value="P-loop_NTPase"/>
</dbReference>
<accession>A0ABD3G5R7</accession>
<protein>
    <recommendedName>
        <fullName evidence="6">Kinesin motor domain-containing protein</fullName>
    </recommendedName>
</protein>
<reference evidence="7 8" key="1">
    <citation type="submission" date="2024-09" db="EMBL/GenBank/DDBJ databases">
        <title>Genome sequencing and assembly of Phytophthora oleae, isolate VK10A, causative agent of rot of olive drupes.</title>
        <authorList>
            <person name="Conti Taguali S."/>
            <person name="Riolo M."/>
            <person name="La Spada F."/>
            <person name="Cacciola S.O."/>
            <person name="Dionisio G."/>
        </authorList>
    </citation>
    <scope>NUCLEOTIDE SEQUENCE [LARGE SCALE GENOMIC DNA]</scope>
    <source>
        <strain evidence="7 8">VK10A</strain>
    </source>
</reference>
<dbReference type="SUPFAM" id="SSF52540">
    <property type="entry name" value="P-loop containing nucleoside triphosphate hydrolases"/>
    <property type="match status" value="1"/>
</dbReference>
<evidence type="ECO:0000256" key="1">
    <source>
        <dbReference type="ARBA" id="ARBA00022741"/>
    </source>
</evidence>
<organism evidence="7 8">
    <name type="scientific">Phytophthora oleae</name>
    <dbReference type="NCBI Taxonomy" id="2107226"/>
    <lineage>
        <taxon>Eukaryota</taxon>
        <taxon>Sar</taxon>
        <taxon>Stramenopiles</taxon>
        <taxon>Oomycota</taxon>
        <taxon>Peronosporomycetes</taxon>
        <taxon>Peronosporales</taxon>
        <taxon>Peronosporaceae</taxon>
        <taxon>Phytophthora</taxon>
    </lineage>
</organism>
<name>A0ABD3G5R7_9STRA</name>
<keyword evidence="2 3" id="KW-0067">ATP-binding</keyword>
<dbReference type="InterPro" id="IPR001752">
    <property type="entry name" value="Kinesin_motor_dom"/>
</dbReference>
<dbReference type="PROSITE" id="PS00411">
    <property type="entry name" value="KINESIN_MOTOR_1"/>
    <property type="match status" value="1"/>
</dbReference>
<dbReference type="InterPro" id="IPR036961">
    <property type="entry name" value="Kinesin_motor_dom_sf"/>
</dbReference>
<feature type="binding site" evidence="3">
    <location>
        <begin position="177"/>
        <end position="184"/>
    </location>
    <ligand>
        <name>ATP</name>
        <dbReference type="ChEBI" id="CHEBI:30616"/>
    </ligand>
</feature>
<evidence type="ECO:0000256" key="2">
    <source>
        <dbReference type="ARBA" id="ARBA00022840"/>
    </source>
</evidence>
<dbReference type="GO" id="GO:0005524">
    <property type="term" value="F:ATP binding"/>
    <property type="evidence" value="ECO:0007669"/>
    <property type="project" value="UniProtKB-UniRule"/>
</dbReference>
<keyword evidence="8" id="KW-1185">Reference proteome</keyword>
<keyword evidence="4" id="KW-0175">Coiled coil</keyword>
<gene>
    <name evidence="7" type="ORF">V7S43_000436</name>
</gene>
<feature type="coiled-coil region" evidence="4">
    <location>
        <begin position="1314"/>
        <end position="1401"/>
    </location>
</feature>
<feature type="domain" description="Kinesin motor" evidence="6">
    <location>
        <begin position="50"/>
        <end position="453"/>
    </location>
</feature>
<dbReference type="PANTHER" id="PTHR47117">
    <property type="entry name" value="STAR-RELATED LIPID TRANSFER PROTEIN 9"/>
    <property type="match status" value="1"/>
</dbReference>
<dbReference type="InterPro" id="IPR019821">
    <property type="entry name" value="Kinesin_motor_CS"/>
</dbReference>
<evidence type="ECO:0000313" key="8">
    <source>
        <dbReference type="Proteomes" id="UP001632037"/>
    </source>
</evidence>
<dbReference type="SMART" id="SM00129">
    <property type="entry name" value="KISc"/>
    <property type="match status" value="1"/>
</dbReference>
<feature type="region of interest" description="Disordered" evidence="5">
    <location>
        <begin position="1693"/>
        <end position="1740"/>
    </location>
</feature>
<dbReference type="Pfam" id="PF00225">
    <property type="entry name" value="Kinesin"/>
    <property type="match status" value="1"/>
</dbReference>
<comment type="caution">
    <text evidence="7">The sequence shown here is derived from an EMBL/GenBank/DDBJ whole genome shotgun (WGS) entry which is preliminary data.</text>
</comment>
<evidence type="ECO:0000256" key="3">
    <source>
        <dbReference type="PROSITE-ProRule" id="PRU00283"/>
    </source>
</evidence>
<proteinExistence type="inferred from homology"/>
<dbReference type="Proteomes" id="UP001632037">
    <property type="component" value="Unassembled WGS sequence"/>
</dbReference>
<evidence type="ECO:0000256" key="5">
    <source>
        <dbReference type="SAM" id="MobiDB-lite"/>
    </source>
</evidence>
<sequence>MSYHDRDDNNQEDTELYLADDDSGDFNELAAETSSLASCESSSFVCSEQSTITAVRVRPMLPLEKKNGYRIIVDVSANNAGLVTKIVNPTALPSSTRKHAPARYTPSKLSLESTAATGSTAFPAQFTQEFWFDYSYWPFGRSAAQQVATQGTIYDELGVLALQTLLQGHNCSVFAYGQPGAGKTYTMMGSSGERALLAASVRSNSSDVGDPNALSTSERRGLIPRLCQGLFTEIDEGKRAGISSTVIMSYVEIYDERVYDLLSQATVKKSLKVREHPEDGAFVERAHRARVNSSTQLLKMIEEGNRTRLVASSCLPCRPHTVLTISLTQNTLVDSGDDTPRRSKLCLVDLAGSERVDHSETSGLRLREAASVNRSLATLADVVGALAKRKVNRSADQHQKTFAPYRNSVLTRLLKDCLGGRAKTIMIGAISPCCVHYEESISTLRYIERARSVYSTGRLQVDASGDLTQKFLDEVNELTLDLCASDGRSIPLVHPNDCRGTPECNDECPDCEPNDLPLGDNNTPGATLTETTVDEAEITMWKQDTSSSTSLREETLLCRAKQEILAKKLHLLNLVAIRRRWETLRQYRALARWRKLVFSDCIATRTHTEKIDNDVEDSKILSTAPAPVRRKSGCPPLHTRTPASGGHKADHVQDVVAAVVATDAICCSVVQDFLFPCLPESPNVLMQQSKTASASLLELLASSSEFDRSELHFTHSEDSSNDEPQLEELVLPKGWANGDEDDLNLDSELDALDLRQEMEVESNGDMEQLLSPEHLYDERSVHSTLSLCMDSIDMARRALGPGVHNLRSTRGTGVEYELLRYLDKKFIAMTRSFEDLMANSQWTPSRSICDALEATTGEFCLQIVARLCNQLPSASSACVAGRLQLESQLERFGNCLKQQRLPEIARGLTGEEASENGIISIFSVVTELLVMTERITLVWTLVGHKKRERLLQAQALEATTIKERKMAAKIAILEERNVELSAKCDVLLATNATLDDSVHKFETNRVPSQDNTEVPELDVELNASPSVTHDKSLGAKLAMEVTRTRDVQARNDELLCRFATMNQALAAASARVTELEAENTGFTAGMSPADHVASKMSTRALQLQAELNDSRQPMEELKHQLLGLKRINLEQRSELENIKADLSFEEEARNKAESDAALLQTRKNELEHQLAHTEARFSELEEAEAVKTEENLRRTNAVLTSSQEKNAELSAFLLQVKTELSSALENSCRAENMIVLQSATIEDQKQILKKAQIQREAAEMRAEDLSTKCAELMDSVVIQTSQVSTLETRLLQDKQHESSLAAAVQDRDELVLLLSQTEEALASALDREKGLQSQLLGPFTRESEDMNRVRGELHEATLELASLREELAELLDHSTLQSATIEALKLEQEDASQRTREIENERDDLVLQCQKEQCISEQKEREHLAVAHGFEETFSKLERQQEIEREECMAIHEALQRQTSSFQKIQSRQHSIKMDYCSTIRDLKGQAETLAAKSRVLTAELAANAYEVETTRATAKFHIQHIETQTKLSVLNLEDLVRDLTEKLRGCKGDLKATVQNWIQAETQCGMQRICIQRLNRYLLEAKESCVMQLADTESFCLREDTVQNSVCISIPGEAELVVNDHLNSLDAWFDEVISGNLVVCNELSPVNTVPEAPDKARDEDSAARSSLLKTLTDLSALTNELLVVCESASDSEARPNNSLAEGSGRGQEYLDASEVDDQQVKTPHKSVRTTNEMKKTMQKEKASNEVIQLRKIVVKLKKALDAKDDMLLFLDGKVRRLEQCAPAL</sequence>
<dbReference type="PROSITE" id="PS50067">
    <property type="entry name" value="KINESIN_MOTOR_2"/>
    <property type="match status" value="1"/>
</dbReference>
<evidence type="ECO:0000259" key="6">
    <source>
        <dbReference type="PROSITE" id="PS50067"/>
    </source>
</evidence>
<dbReference type="Gene3D" id="3.40.850.10">
    <property type="entry name" value="Kinesin motor domain"/>
    <property type="match status" value="1"/>
</dbReference>